<feature type="coiled-coil region" evidence="1">
    <location>
        <begin position="159"/>
        <end position="193"/>
    </location>
</feature>
<dbReference type="Proteomes" id="UP000218231">
    <property type="component" value="Unassembled WGS sequence"/>
</dbReference>
<sequence>MDVNKWINEVFLSHLQMQKQAAEEVLRKNVEKLTNLEKQNDESQKKLMEVVERRVHHEVTKIGTNSEMNVANKRFNKYEDTNKILKTELKKLESRMTELTAEVARLKSTTDMLHSLEKAHDITQAIGMQLNKLVHFIYLKIVKFLSEKASENDKKLQEQQELMAKVKSGEEALQQLQQTLKEVNTELHNLSFSGGYLSRCDRNIALGTLHVSVKRLRTEFIHLRVSTLDLENRISRKKTNAFILTD</sequence>
<dbReference type="AlphaFoldDB" id="A0A2A2LCH4"/>
<keyword evidence="3" id="KW-1185">Reference proteome</keyword>
<evidence type="ECO:0000313" key="2">
    <source>
        <dbReference type="EMBL" id="PAV83903.1"/>
    </source>
</evidence>
<evidence type="ECO:0000313" key="3">
    <source>
        <dbReference type="Proteomes" id="UP000218231"/>
    </source>
</evidence>
<evidence type="ECO:0000256" key="1">
    <source>
        <dbReference type="SAM" id="Coils"/>
    </source>
</evidence>
<comment type="caution">
    <text evidence="2">The sequence shown here is derived from an EMBL/GenBank/DDBJ whole genome shotgun (WGS) entry which is preliminary data.</text>
</comment>
<reference evidence="2 3" key="1">
    <citation type="journal article" date="2017" name="Curr. Biol.">
        <title>Genome architecture and evolution of a unichromosomal asexual nematode.</title>
        <authorList>
            <person name="Fradin H."/>
            <person name="Zegar C."/>
            <person name="Gutwein M."/>
            <person name="Lucas J."/>
            <person name="Kovtun M."/>
            <person name="Corcoran D."/>
            <person name="Baugh L.R."/>
            <person name="Kiontke K."/>
            <person name="Gunsalus K."/>
            <person name="Fitch D.H."/>
            <person name="Piano F."/>
        </authorList>
    </citation>
    <scope>NUCLEOTIDE SEQUENCE [LARGE SCALE GENOMIC DNA]</scope>
    <source>
        <strain evidence="2">PF1309</strain>
    </source>
</reference>
<organism evidence="2 3">
    <name type="scientific">Diploscapter pachys</name>
    <dbReference type="NCBI Taxonomy" id="2018661"/>
    <lineage>
        <taxon>Eukaryota</taxon>
        <taxon>Metazoa</taxon>
        <taxon>Ecdysozoa</taxon>
        <taxon>Nematoda</taxon>
        <taxon>Chromadorea</taxon>
        <taxon>Rhabditida</taxon>
        <taxon>Rhabditina</taxon>
        <taxon>Rhabditomorpha</taxon>
        <taxon>Rhabditoidea</taxon>
        <taxon>Rhabditidae</taxon>
        <taxon>Diploscapter</taxon>
    </lineage>
</organism>
<proteinExistence type="predicted"/>
<keyword evidence="1" id="KW-0175">Coiled coil</keyword>
<dbReference type="EMBL" id="LIAE01006911">
    <property type="protein sequence ID" value="PAV83903.1"/>
    <property type="molecule type" value="Genomic_DNA"/>
</dbReference>
<protein>
    <submittedName>
        <fullName evidence="2">Uncharacterized protein</fullName>
    </submittedName>
</protein>
<accession>A0A2A2LCH4</accession>
<gene>
    <name evidence="2" type="ORF">WR25_12677</name>
</gene>
<name>A0A2A2LCH4_9BILA</name>
<feature type="coiled-coil region" evidence="1">
    <location>
        <begin position="19"/>
        <end position="109"/>
    </location>
</feature>